<organism evidence="2 3">
    <name type="scientific">Colocasia esculenta</name>
    <name type="common">Wild taro</name>
    <name type="synonym">Arum esculentum</name>
    <dbReference type="NCBI Taxonomy" id="4460"/>
    <lineage>
        <taxon>Eukaryota</taxon>
        <taxon>Viridiplantae</taxon>
        <taxon>Streptophyta</taxon>
        <taxon>Embryophyta</taxon>
        <taxon>Tracheophyta</taxon>
        <taxon>Spermatophyta</taxon>
        <taxon>Magnoliopsida</taxon>
        <taxon>Liliopsida</taxon>
        <taxon>Araceae</taxon>
        <taxon>Aroideae</taxon>
        <taxon>Colocasieae</taxon>
        <taxon>Colocasia</taxon>
    </lineage>
</organism>
<accession>A0A843UC75</accession>
<dbReference type="PANTHER" id="PTHR33137:SF4">
    <property type="entry name" value="MEDIATOR OF RNA POLYMERASE II TRANSCRIPTION SUBUNIT 15A-RELATED"/>
    <property type="match status" value="1"/>
</dbReference>
<feature type="domain" description="ARC105/Med15 mediator subunit C-terminal" evidence="1">
    <location>
        <begin position="81"/>
        <end position="160"/>
    </location>
</feature>
<proteinExistence type="predicted"/>
<comment type="caution">
    <text evidence="2">The sequence shown here is derived from an EMBL/GenBank/DDBJ whole genome shotgun (WGS) entry which is preliminary data.</text>
</comment>
<evidence type="ECO:0000313" key="2">
    <source>
        <dbReference type="EMBL" id="MQL77749.1"/>
    </source>
</evidence>
<dbReference type="EMBL" id="NMUH01000365">
    <property type="protein sequence ID" value="MQL77749.1"/>
    <property type="molecule type" value="Genomic_DNA"/>
</dbReference>
<name>A0A843UC75_COLES</name>
<dbReference type="OrthoDB" id="785129at2759"/>
<reference evidence="2" key="1">
    <citation type="submission" date="2017-07" db="EMBL/GenBank/DDBJ databases">
        <title>Taro Niue Genome Assembly and Annotation.</title>
        <authorList>
            <person name="Atibalentja N."/>
            <person name="Keating K."/>
            <person name="Fields C.J."/>
        </authorList>
    </citation>
    <scope>NUCLEOTIDE SEQUENCE</scope>
    <source>
        <strain evidence="2">Niue_2</strain>
        <tissue evidence="2">Leaf</tissue>
    </source>
</reference>
<dbReference type="Pfam" id="PF21539">
    <property type="entry name" value="Med15_C"/>
    <property type="match status" value="1"/>
</dbReference>
<dbReference type="AlphaFoldDB" id="A0A843UC75"/>
<evidence type="ECO:0000313" key="3">
    <source>
        <dbReference type="Proteomes" id="UP000652761"/>
    </source>
</evidence>
<dbReference type="PANTHER" id="PTHR33137">
    <property type="entry name" value="MEDIATOR OF RNA POLYMERASE II TRANSCRIPTION SUBUNIT 15A-RELATED"/>
    <property type="match status" value="1"/>
</dbReference>
<dbReference type="Proteomes" id="UP000652761">
    <property type="component" value="Unassembled WGS sequence"/>
</dbReference>
<dbReference type="GO" id="GO:0031490">
    <property type="term" value="F:chromatin DNA binding"/>
    <property type="evidence" value="ECO:0007669"/>
    <property type="project" value="InterPro"/>
</dbReference>
<dbReference type="InterPro" id="IPR048386">
    <property type="entry name" value="Med15_C"/>
</dbReference>
<dbReference type="GO" id="GO:0003713">
    <property type="term" value="F:transcription coactivator activity"/>
    <property type="evidence" value="ECO:0007669"/>
    <property type="project" value="InterPro"/>
</dbReference>
<keyword evidence="3" id="KW-1185">Reference proteome</keyword>
<evidence type="ECO:0000259" key="1">
    <source>
        <dbReference type="Pfam" id="PF21539"/>
    </source>
</evidence>
<dbReference type="InterPro" id="IPR044661">
    <property type="entry name" value="MED15a/b/c-like"/>
</dbReference>
<gene>
    <name evidence="2" type="ORF">Taro_010164</name>
</gene>
<protein>
    <recommendedName>
        <fullName evidence="1">ARC105/Med15 mediator subunit C-terminal domain-containing protein</fullName>
    </recommendedName>
</protein>
<sequence length="188" mass="20214">MGGRIGRSKACDHQVAIKVRGFGVQIANYSLLEEITEINQQLIDTVVGISDEDADSIAAAAEGSEGTVVKCSYSAVAVSPNLKSQLNSALVSPISPLRLLIPVNYPNCSPVLLDKIPDESSKESEDLSAKAKSRFRISLRGLPQPMSLGEMARAWDLCARKVIEEYTLQYGGGSFSSRHGGWENCVTV</sequence>